<reference evidence="1" key="1">
    <citation type="journal article" date="2018" name="Genome Biol.">
        <title>SKESA: strategic k-mer extension for scrupulous assemblies.</title>
        <authorList>
            <person name="Souvorov A."/>
            <person name="Agarwala R."/>
            <person name="Lipman D.J."/>
        </authorList>
    </citation>
    <scope>NUCLEOTIDE SEQUENCE</scope>
    <source>
        <strain evidence="1">RS189</strain>
    </source>
</reference>
<dbReference type="EMBL" id="DACUGV010000001">
    <property type="protein sequence ID" value="HAT7591666.1"/>
    <property type="molecule type" value="Genomic_DNA"/>
</dbReference>
<proteinExistence type="predicted"/>
<reference evidence="1" key="2">
    <citation type="submission" date="2020-11" db="EMBL/GenBank/DDBJ databases">
        <authorList>
            <consortium name="NCBI Pathogen Detection Project"/>
        </authorList>
    </citation>
    <scope>NUCLEOTIDE SEQUENCE</scope>
    <source>
        <strain evidence="1">RS189</strain>
    </source>
</reference>
<accession>A0AA37Z5W6</accession>
<protein>
    <submittedName>
        <fullName evidence="1">Uncharacterized protein</fullName>
    </submittedName>
</protein>
<comment type="caution">
    <text evidence="1">The sequence shown here is derived from an EMBL/GenBank/DDBJ whole genome shotgun (WGS) entry which is preliminary data.</text>
</comment>
<name>A0AA37Z5W6_9ENTR</name>
<dbReference type="Proteomes" id="UP000867745">
    <property type="component" value="Unassembled WGS sequence"/>
</dbReference>
<gene>
    <name evidence="1" type="ORF">JAW44_001378</name>
</gene>
<evidence type="ECO:0000313" key="2">
    <source>
        <dbReference type="Proteomes" id="UP000867745"/>
    </source>
</evidence>
<dbReference type="RefSeq" id="WP_137365644.1">
    <property type="nucleotide sequence ID" value="NZ_JAUJUK010000001.1"/>
</dbReference>
<evidence type="ECO:0000313" key="1">
    <source>
        <dbReference type="EMBL" id="HAT7591666.1"/>
    </source>
</evidence>
<sequence length="99" mass="11061">MGVGENTKNGIVRPFMNDGYHPGGLDIDINQHPINCLGETQESIWVLGNPAEGANFYTYVLPRSLVNSRFLVDAGRCVTDIYQQLHHRNVQHEVVINAD</sequence>
<dbReference type="AlphaFoldDB" id="A0AA37Z5W6"/>
<organism evidence="1 2">
    <name type="scientific">Citrobacter werkmanii</name>
    <dbReference type="NCBI Taxonomy" id="67827"/>
    <lineage>
        <taxon>Bacteria</taxon>
        <taxon>Pseudomonadati</taxon>
        <taxon>Pseudomonadota</taxon>
        <taxon>Gammaproteobacteria</taxon>
        <taxon>Enterobacterales</taxon>
        <taxon>Enterobacteriaceae</taxon>
        <taxon>Citrobacter</taxon>
        <taxon>Citrobacter freundii complex</taxon>
    </lineage>
</organism>